<keyword evidence="1" id="KW-0812">Transmembrane</keyword>
<dbReference type="EMBL" id="JBHUME010000005">
    <property type="protein sequence ID" value="MFD2611679.1"/>
    <property type="molecule type" value="Genomic_DNA"/>
</dbReference>
<protein>
    <submittedName>
        <fullName evidence="2">Uncharacterized protein</fullName>
    </submittedName>
</protein>
<reference evidence="3" key="1">
    <citation type="journal article" date="2019" name="Int. J. Syst. Evol. Microbiol.">
        <title>The Global Catalogue of Microorganisms (GCM) 10K type strain sequencing project: providing services to taxonomists for standard genome sequencing and annotation.</title>
        <authorList>
            <consortium name="The Broad Institute Genomics Platform"/>
            <consortium name="The Broad Institute Genome Sequencing Center for Infectious Disease"/>
            <person name="Wu L."/>
            <person name="Ma J."/>
        </authorList>
    </citation>
    <scope>NUCLEOTIDE SEQUENCE [LARGE SCALE GENOMIC DNA]</scope>
    <source>
        <strain evidence="3">KCTC 3950</strain>
    </source>
</reference>
<accession>A0ABW5P9A6</accession>
<sequence length="65" mass="7284">MFSIGFLALSAVFLPFTLNLSQDILIPSYIVMAAGGLIVYLRLYLLLRRAGRVLEKRGTRVDVKI</sequence>
<proteinExistence type="predicted"/>
<feature type="transmembrane region" description="Helical" evidence="1">
    <location>
        <begin position="29"/>
        <end position="47"/>
    </location>
</feature>
<comment type="caution">
    <text evidence="2">The sequence shown here is derived from an EMBL/GenBank/DDBJ whole genome shotgun (WGS) entry which is preliminary data.</text>
</comment>
<organism evidence="2 3">
    <name type="scientific">Paenibacillus gansuensis</name>
    <dbReference type="NCBI Taxonomy" id="306542"/>
    <lineage>
        <taxon>Bacteria</taxon>
        <taxon>Bacillati</taxon>
        <taxon>Bacillota</taxon>
        <taxon>Bacilli</taxon>
        <taxon>Bacillales</taxon>
        <taxon>Paenibacillaceae</taxon>
        <taxon>Paenibacillus</taxon>
    </lineage>
</organism>
<evidence type="ECO:0000313" key="2">
    <source>
        <dbReference type="EMBL" id="MFD2611679.1"/>
    </source>
</evidence>
<name>A0ABW5P9A6_9BACL</name>
<dbReference type="Proteomes" id="UP001597541">
    <property type="component" value="Unassembled WGS sequence"/>
</dbReference>
<dbReference type="RefSeq" id="WP_377600558.1">
    <property type="nucleotide sequence ID" value="NZ_JBHUME010000005.1"/>
</dbReference>
<evidence type="ECO:0000256" key="1">
    <source>
        <dbReference type="SAM" id="Phobius"/>
    </source>
</evidence>
<keyword evidence="3" id="KW-1185">Reference proteome</keyword>
<gene>
    <name evidence="2" type="ORF">ACFSUF_04500</name>
</gene>
<keyword evidence="1" id="KW-0472">Membrane</keyword>
<evidence type="ECO:0000313" key="3">
    <source>
        <dbReference type="Proteomes" id="UP001597541"/>
    </source>
</evidence>
<keyword evidence="1" id="KW-1133">Transmembrane helix</keyword>